<gene>
    <name evidence="1" type="ORF">LCGC14_3113500</name>
</gene>
<reference evidence="1" key="1">
    <citation type="journal article" date="2015" name="Nature">
        <title>Complex archaea that bridge the gap between prokaryotes and eukaryotes.</title>
        <authorList>
            <person name="Spang A."/>
            <person name="Saw J.H."/>
            <person name="Jorgensen S.L."/>
            <person name="Zaremba-Niedzwiedzka K."/>
            <person name="Martijn J."/>
            <person name="Lind A.E."/>
            <person name="van Eijk R."/>
            <person name="Schleper C."/>
            <person name="Guy L."/>
            <person name="Ettema T.J."/>
        </authorList>
    </citation>
    <scope>NUCLEOTIDE SEQUENCE</scope>
</reference>
<name>A0A0F8YUB1_9ZZZZ</name>
<evidence type="ECO:0000313" key="1">
    <source>
        <dbReference type="EMBL" id="KKK51581.1"/>
    </source>
</evidence>
<accession>A0A0F8YUB1</accession>
<proteinExistence type="predicted"/>
<dbReference type="AlphaFoldDB" id="A0A0F8YUB1"/>
<comment type="caution">
    <text evidence="1">The sequence shown here is derived from an EMBL/GenBank/DDBJ whole genome shotgun (WGS) entry which is preliminary data.</text>
</comment>
<organism evidence="1">
    <name type="scientific">marine sediment metagenome</name>
    <dbReference type="NCBI Taxonomy" id="412755"/>
    <lineage>
        <taxon>unclassified sequences</taxon>
        <taxon>metagenomes</taxon>
        <taxon>ecological metagenomes</taxon>
    </lineage>
</organism>
<feature type="non-terminal residue" evidence="1">
    <location>
        <position position="43"/>
    </location>
</feature>
<protein>
    <submittedName>
        <fullName evidence="1">Uncharacterized protein</fullName>
    </submittedName>
</protein>
<dbReference type="EMBL" id="LAZR01067441">
    <property type="protein sequence ID" value="KKK51581.1"/>
    <property type="molecule type" value="Genomic_DNA"/>
</dbReference>
<sequence length="43" mass="4985">MIEIILEPTVFHVEGPNPKARDKTYMINFRDGPARILLKFSPE</sequence>